<comment type="caution">
    <text evidence="5">The sequence shown here is derived from an EMBL/GenBank/DDBJ whole genome shotgun (WGS) entry which is preliminary data.</text>
</comment>
<name>A0AAW6TJF0_9FLAO</name>
<keyword evidence="1" id="KW-0597">Phosphoprotein</keyword>
<evidence type="ECO:0000256" key="3">
    <source>
        <dbReference type="ARBA" id="ARBA00022679"/>
    </source>
</evidence>
<keyword evidence="4" id="KW-0949">S-adenosyl-L-methionine</keyword>
<dbReference type="Proteomes" id="UP001228643">
    <property type="component" value="Unassembled WGS sequence"/>
</dbReference>
<evidence type="ECO:0000313" key="5">
    <source>
        <dbReference type="EMBL" id="MDI5949735.1"/>
    </source>
</evidence>
<dbReference type="PANTHER" id="PTHR32183">
    <property type="match status" value="1"/>
</dbReference>
<keyword evidence="3" id="KW-0808">Transferase</keyword>
<evidence type="ECO:0000256" key="4">
    <source>
        <dbReference type="ARBA" id="ARBA00022691"/>
    </source>
</evidence>
<evidence type="ECO:0000256" key="1">
    <source>
        <dbReference type="ARBA" id="ARBA00022553"/>
    </source>
</evidence>
<dbReference type="PANTHER" id="PTHR32183:SF11">
    <property type="entry name" value="THIOL METHYLTRANSFERASE 2-RELATED"/>
    <property type="match status" value="1"/>
</dbReference>
<keyword evidence="6" id="KW-1185">Reference proteome</keyword>
<dbReference type="GO" id="GO:0008757">
    <property type="term" value="F:S-adenosylmethionine-dependent methyltransferase activity"/>
    <property type="evidence" value="ECO:0007669"/>
    <property type="project" value="InterPro"/>
</dbReference>
<organism evidence="5 6">
    <name type="scientific">Flavobacterium yafengii</name>
    <dbReference type="NCBI Taxonomy" id="3041253"/>
    <lineage>
        <taxon>Bacteria</taxon>
        <taxon>Pseudomonadati</taxon>
        <taxon>Bacteroidota</taxon>
        <taxon>Flavobacteriia</taxon>
        <taxon>Flavobacteriales</taxon>
        <taxon>Flavobacteriaceae</taxon>
        <taxon>Flavobacterium</taxon>
    </lineage>
</organism>
<dbReference type="EMBL" id="JASCRY010000002">
    <property type="protein sequence ID" value="MDI5949735.1"/>
    <property type="molecule type" value="Genomic_DNA"/>
</dbReference>
<dbReference type="GO" id="GO:0032259">
    <property type="term" value="P:methylation"/>
    <property type="evidence" value="ECO:0007669"/>
    <property type="project" value="UniProtKB-KW"/>
</dbReference>
<dbReference type="AlphaFoldDB" id="A0AAW6TJF0"/>
<dbReference type="InterPro" id="IPR036163">
    <property type="entry name" value="HMA_dom_sf"/>
</dbReference>
<evidence type="ECO:0000256" key="2">
    <source>
        <dbReference type="ARBA" id="ARBA00022603"/>
    </source>
</evidence>
<keyword evidence="2 5" id="KW-0489">Methyltransferase</keyword>
<protein>
    <submittedName>
        <fullName evidence="5">Methyltransferase domain-containing protein</fullName>
    </submittedName>
</protein>
<proteinExistence type="predicted"/>
<gene>
    <name evidence="5" type="ORF">QLS97_08745</name>
</gene>
<accession>A0AAW6TJF0</accession>
<dbReference type="PROSITE" id="PS51585">
    <property type="entry name" value="SAM_MT_TPMT"/>
    <property type="match status" value="1"/>
</dbReference>
<dbReference type="RefSeq" id="WP_282715966.1">
    <property type="nucleotide sequence ID" value="NZ_JASCRV010000002.1"/>
</dbReference>
<reference evidence="5 6" key="1">
    <citation type="submission" date="2023-04" db="EMBL/GenBank/DDBJ databases">
        <title>Two novel species of Flavobacterium.</title>
        <authorList>
            <person name="Liu Q."/>
            <person name="Xin Y.-H."/>
        </authorList>
    </citation>
    <scope>NUCLEOTIDE SEQUENCE [LARGE SCALE GENOMIC DNA]</scope>
    <source>
        <strain evidence="5 6">LB2P87</strain>
    </source>
</reference>
<dbReference type="Pfam" id="PF05724">
    <property type="entry name" value="TPMT"/>
    <property type="match status" value="1"/>
</dbReference>
<evidence type="ECO:0000313" key="6">
    <source>
        <dbReference type="Proteomes" id="UP001228643"/>
    </source>
</evidence>
<dbReference type="SUPFAM" id="SSF53335">
    <property type="entry name" value="S-adenosyl-L-methionine-dependent methyltransferases"/>
    <property type="match status" value="1"/>
</dbReference>
<dbReference type="SUPFAM" id="SSF55008">
    <property type="entry name" value="HMA, heavy metal-associated domain"/>
    <property type="match status" value="1"/>
</dbReference>
<dbReference type="InterPro" id="IPR008854">
    <property type="entry name" value="TPMT"/>
</dbReference>
<dbReference type="InterPro" id="IPR029063">
    <property type="entry name" value="SAM-dependent_MTases_sf"/>
</dbReference>
<dbReference type="Gene3D" id="3.40.50.150">
    <property type="entry name" value="Vaccinia Virus protein VP39"/>
    <property type="match status" value="1"/>
</dbReference>
<sequence length="278" mass="31353">MSELKCCVVSCDKPLDASYWESQYEAKTTGWDLGKVSPPIQTYVDTIANKNCGILIPGCGNSYEAEYLLEQGFTNLTVIDIAPTPMAVLKEKFKNNPNIQIILGDFFEHKGNYDLVLEQTFFCALPPTMRQKYVWKMHQLLADEGILAGLLFNRMFESGPPFGGSKEEYELLFTAAFDFLKMDVSENSIAPRANSELFFELKKNNQVVVNLYEFYGITCSDCMETITKKLAGIDCVLNVSISSNFAEVLIVSKNEIAIEVLQDVISYDEKYKIKKINP</sequence>
<dbReference type="CDD" id="cd02440">
    <property type="entry name" value="AdoMet_MTases"/>
    <property type="match status" value="1"/>
</dbReference>
<dbReference type="GO" id="GO:0046872">
    <property type="term" value="F:metal ion binding"/>
    <property type="evidence" value="ECO:0007669"/>
    <property type="project" value="InterPro"/>
</dbReference>